<dbReference type="PANTHER" id="PTHR47505">
    <property type="entry name" value="DNA UTILIZATION PROTEIN YHGH"/>
    <property type="match status" value="1"/>
</dbReference>
<sequence>MNALTQVDRFGPGFLGLLNMCGNLLLPRACAGCDRPDCVLCPSCAALFQQTESFPAPGYACGSGYACAVYAGPVRQAILGWKDHGDEEVGAQLARAIARLAVSLRPLYERVSLPDLVIVPAPSSAASMRRRGRAHLRPLAQAVAHQLTAVGLPAQAQLALTMSAVKGKAVELHSSSARARRVSGHIQVKAGSQIAGRSVIVVDDIVTTGSTLRQCGAALSGAGARPILSLALARAGRHQASTDLL</sequence>
<proteinExistence type="inferred from homology"/>
<keyword evidence="3" id="KW-0808">Transferase</keyword>
<dbReference type="Gene3D" id="3.40.50.2020">
    <property type="match status" value="1"/>
</dbReference>
<reference evidence="3 4" key="1">
    <citation type="journal article" date="2023" name="Microbiol. Spectr.">
        <title>Symbiosis of Carpenter Bees with Uncharacterized Lactic Acid Bacteria Showing NAD Auxotrophy.</title>
        <authorList>
            <person name="Kawasaki S."/>
            <person name="Ozawa K."/>
            <person name="Mori T."/>
            <person name="Yamamoto A."/>
            <person name="Ito M."/>
            <person name="Ohkuma M."/>
            <person name="Sakamoto M."/>
            <person name="Matsutani M."/>
        </authorList>
    </citation>
    <scope>NUCLEOTIDE SEQUENCE [LARGE SCALE GENOMIC DNA]</scope>
    <source>
        <strain evidence="3 4">Kim37-2</strain>
    </source>
</reference>
<dbReference type="InterPro" id="IPR029057">
    <property type="entry name" value="PRTase-like"/>
</dbReference>
<evidence type="ECO:0000259" key="2">
    <source>
        <dbReference type="Pfam" id="PF00156"/>
    </source>
</evidence>
<dbReference type="SUPFAM" id="SSF53271">
    <property type="entry name" value="PRTase-like"/>
    <property type="match status" value="1"/>
</dbReference>
<gene>
    <name evidence="3" type="ORF">KIM372_07890</name>
</gene>
<organism evidence="3 4">
    <name type="scientific">Bombiscardovia nodaiensis</name>
    <dbReference type="NCBI Taxonomy" id="2932181"/>
    <lineage>
        <taxon>Bacteria</taxon>
        <taxon>Bacillati</taxon>
        <taxon>Actinomycetota</taxon>
        <taxon>Actinomycetes</taxon>
        <taxon>Bifidobacteriales</taxon>
        <taxon>Bifidobacteriaceae</taxon>
        <taxon>Bombiscardovia</taxon>
    </lineage>
</organism>
<comment type="similarity">
    <text evidence="1">Belongs to the ComF/GntX family.</text>
</comment>
<dbReference type="InterPro" id="IPR051910">
    <property type="entry name" value="ComF/GntX_DNA_util-trans"/>
</dbReference>
<dbReference type="Proteomes" id="UP001321766">
    <property type="component" value="Chromosome"/>
</dbReference>
<keyword evidence="4" id="KW-1185">Reference proteome</keyword>
<evidence type="ECO:0000313" key="3">
    <source>
        <dbReference type="EMBL" id="BDR52882.1"/>
    </source>
</evidence>
<accession>A0ABM8B879</accession>
<dbReference type="EMBL" id="AP026798">
    <property type="protein sequence ID" value="BDR52882.1"/>
    <property type="molecule type" value="Genomic_DNA"/>
</dbReference>
<name>A0ABM8B879_9BIFI</name>
<dbReference type="CDD" id="cd06223">
    <property type="entry name" value="PRTases_typeI"/>
    <property type="match status" value="1"/>
</dbReference>
<dbReference type="InterPro" id="IPR000836">
    <property type="entry name" value="PRTase_dom"/>
</dbReference>
<dbReference type="Pfam" id="PF00156">
    <property type="entry name" value="Pribosyltran"/>
    <property type="match status" value="1"/>
</dbReference>
<evidence type="ECO:0000313" key="4">
    <source>
        <dbReference type="Proteomes" id="UP001321766"/>
    </source>
</evidence>
<dbReference type="PANTHER" id="PTHR47505:SF1">
    <property type="entry name" value="DNA UTILIZATION PROTEIN YHGH"/>
    <property type="match status" value="1"/>
</dbReference>
<feature type="domain" description="Phosphoribosyltransferase" evidence="2">
    <location>
        <begin position="138"/>
        <end position="235"/>
    </location>
</feature>
<protein>
    <submittedName>
        <fullName evidence="3">Phosphoribosyltransferase</fullName>
    </submittedName>
</protein>
<evidence type="ECO:0000256" key="1">
    <source>
        <dbReference type="ARBA" id="ARBA00008007"/>
    </source>
</evidence>
<keyword evidence="3" id="KW-0328">Glycosyltransferase</keyword>
<dbReference type="GO" id="GO:0016757">
    <property type="term" value="F:glycosyltransferase activity"/>
    <property type="evidence" value="ECO:0007669"/>
    <property type="project" value="UniProtKB-KW"/>
</dbReference>